<feature type="domain" description="STAS" evidence="3">
    <location>
        <begin position="3"/>
        <end position="107"/>
    </location>
</feature>
<reference evidence="4 5" key="1">
    <citation type="submission" date="2020-08" db="EMBL/GenBank/DDBJ databases">
        <title>Genomic Encyclopedia of Type Strains, Phase III (KMG-III): the genomes of soil and plant-associated and newly described type strains.</title>
        <authorList>
            <person name="Whitman W."/>
        </authorList>
    </citation>
    <scope>NUCLEOTIDE SEQUENCE [LARGE SCALE GENOMIC DNA]</scope>
    <source>
        <strain evidence="4 5">CECT 8577</strain>
    </source>
</reference>
<dbReference type="EMBL" id="JACHWU010000002">
    <property type="protein sequence ID" value="MBB3050891.1"/>
    <property type="molecule type" value="Genomic_DNA"/>
</dbReference>
<dbReference type="CDD" id="cd07043">
    <property type="entry name" value="STAS_anti-anti-sigma_factors"/>
    <property type="match status" value="1"/>
</dbReference>
<keyword evidence="5" id="KW-1185">Reference proteome</keyword>
<dbReference type="PANTHER" id="PTHR33495:SF2">
    <property type="entry name" value="ANTI-SIGMA FACTOR ANTAGONIST TM_1081-RELATED"/>
    <property type="match status" value="1"/>
</dbReference>
<dbReference type="Pfam" id="PF01740">
    <property type="entry name" value="STAS"/>
    <property type="match status" value="1"/>
</dbReference>
<sequence length="107" mass="11220">MELVITVDRSDDGLFVRAKGEVDLGTVAQLDSALDAACHEVSPPMAVVADLSGVTFLASSGLSALVRAHERCTAAGTPLRVLVGNRAVLRGFEVTGLDKVLDLRESE</sequence>
<dbReference type="Gene3D" id="3.30.750.24">
    <property type="entry name" value="STAS domain"/>
    <property type="match status" value="1"/>
</dbReference>
<organism evidence="4 5">
    <name type="scientific">Prauserella isguenensis</name>
    <dbReference type="NCBI Taxonomy" id="1470180"/>
    <lineage>
        <taxon>Bacteria</taxon>
        <taxon>Bacillati</taxon>
        <taxon>Actinomycetota</taxon>
        <taxon>Actinomycetes</taxon>
        <taxon>Pseudonocardiales</taxon>
        <taxon>Pseudonocardiaceae</taxon>
        <taxon>Prauserella</taxon>
    </lineage>
</organism>
<dbReference type="NCBIfam" id="TIGR00377">
    <property type="entry name" value="ant_ant_sig"/>
    <property type="match status" value="1"/>
</dbReference>
<evidence type="ECO:0000313" key="4">
    <source>
        <dbReference type="EMBL" id="MBB3050891.1"/>
    </source>
</evidence>
<dbReference type="SUPFAM" id="SSF52091">
    <property type="entry name" value="SpoIIaa-like"/>
    <property type="match status" value="1"/>
</dbReference>
<dbReference type="RefSeq" id="WP_183651813.1">
    <property type="nucleotide sequence ID" value="NZ_JACHWU010000002.1"/>
</dbReference>
<accession>A0A839RYP2</accession>
<evidence type="ECO:0000256" key="2">
    <source>
        <dbReference type="RuleBase" id="RU003749"/>
    </source>
</evidence>
<dbReference type="InterPro" id="IPR002645">
    <property type="entry name" value="STAS_dom"/>
</dbReference>
<comment type="caution">
    <text evidence="4">The sequence shown here is derived from an EMBL/GenBank/DDBJ whole genome shotgun (WGS) entry which is preliminary data.</text>
</comment>
<evidence type="ECO:0000256" key="1">
    <source>
        <dbReference type="ARBA" id="ARBA00009013"/>
    </source>
</evidence>
<gene>
    <name evidence="4" type="ORF">FHS23_001914</name>
</gene>
<proteinExistence type="inferred from homology"/>
<dbReference type="GO" id="GO:0043856">
    <property type="term" value="F:anti-sigma factor antagonist activity"/>
    <property type="evidence" value="ECO:0007669"/>
    <property type="project" value="InterPro"/>
</dbReference>
<name>A0A839RYP2_9PSEU</name>
<dbReference type="Proteomes" id="UP000550714">
    <property type="component" value="Unassembled WGS sequence"/>
</dbReference>
<dbReference type="PANTHER" id="PTHR33495">
    <property type="entry name" value="ANTI-SIGMA FACTOR ANTAGONIST TM_1081-RELATED-RELATED"/>
    <property type="match status" value="1"/>
</dbReference>
<evidence type="ECO:0000259" key="3">
    <source>
        <dbReference type="PROSITE" id="PS50801"/>
    </source>
</evidence>
<comment type="similarity">
    <text evidence="1 2">Belongs to the anti-sigma-factor antagonist family.</text>
</comment>
<dbReference type="PROSITE" id="PS50801">
    <property type="entry name" value="STAS"/>
    <property type="match status" value="1"/>
</dbReference>
<protein>
    <recommendedName>
        <fullName evidence="2">Anti-sigma factor antagonist</fullName>
    </recommendedName>
</protein>
<dbReference type="InterPro" id="IPR036513">
    <property type="entry name" value="STAS_dom_sf"/>
</dbReference>
<evidence type="ECO:0000313" key="5">
    <source>
        <dbReference type="Proteomes" id="UP000550714"/>
    </source>
</evidence>
<dbReference type="InterPro" id="IPR003658">
    <property type="entry name" value="Anti-sigma_ant"/>
</dbReference>
<dbReference type="AlphaFoldDB" id="A0A839RYP2"/>